<name>A0A5J4R1X4_9ZZZZ</name>
<gene>
    <name evidence="1" type="ORF">EZS27_023466</name>
</gene>
<evidence type="ECO:0000313" key="1">
    <source>
        <dbReference type="EMBL" id="KAA6327555.1"/>
    </source>
</evidence>
<comment type="caution">
    <text evidence="1">The sequence shown here is derived from an EMBL/GenBank/DDBJ whole genome shotgun (WGS) entry which is preliminary data.</text>
</comment>
<accession>A0A5J4R1X4</accession>
<organism evidence="1">
    <name type="scientific">termite gut metagenome</name>
    <dbReference type="NCBI Taxonomy" id="433724"/>
    <lineage>
        <taxon>unclassified sequences</taxon>
        <taxon>metagenomes</taxon>
        <taxon>organismal metagenomes</taxon>
    </lineage>
</organism>
<reference evidence="1" key="1">
    <citation type="submission" date="2019-03" db="EMBL/GenBank/DDBJ databases">
        <title>Single cell metagenomics reveals metabolic interactions within the superorganism composed of flagellate Streblomastix strix and complex community of Bacteroidetes bacteria on its surface.</title>
        <authorList>
            <person name="Treitli S.C."/>
            <person name="Kolisko M."/>
            <person name="Husnik F."/>
            <person name="Keeling P."/>
            <person name="Hampl V."/>
        </authorList>
    </citation>
    <scope>NUCLEOTIDE SEQUENCE</scope>
    <source>
        <strain evidence="1">STM</strain>
    </source>
</reference>
<protein>
    <submittedName>
        <fullName evidence="1">Uncharacterized protein</fullName>
    </submittedName>
</protein>
<dbReference type="AlphaFoldDB" id="A0A5J4R1X4"/>
<sequence>MKNFLKIFFMVAVVHFIGCNHTDMSKIETSIRKQLEQYPELRLQDIYKNFYQDCFGTGHAISDTAMVLNYLKNELQNTVSMPSAPMVELLGWRHNFVRINIDWVRQGKISAEKLAEAFIVSASKINEKDTENWKNEWKTITRIIEENRLPVKNYETDKAIIDSVLRENPNRAMHHSTAFNENYNPHYRVVEKSVFEKMFGKEVDFQQNSFIKGE</sequence>
<dbReference type="EMBL" id="SNRY01001971">
    <property type="protein sequence ID" value="KAA6327555.1"/>
    <property type="molecule type" value="Genomic_DNA"/>
</dbReference>
<proteinExistence type="predicted"/>